<dbReference type="InterPro" id="IPR055161">
    <property type="entry name" value="NapH1-like_2nd"/>
</dbReference>
<dbReference type="Gene3D" id="1.10.606.20">
    <property type="match status" value="1"/>
</dbReference>
<dbReference type="Pfam" id="PF21167">
    <property type="entry name" value="DUF6851"/>
    <property type="match status" value="1"/>
</dbReference>
<dbReference type="Pfam" id="PF22778">
    <property type="entry name" value="VCPO_2nd"/>
    <property type="match status" value="1"/>
</dbReference>
<dbReference type="SUPFAM" id="SSF48317">
    <property type="entry name" value="Acid phosphatase/Vanadium-dependent haloperoxidase"/>
    <property type="match status" value="1"/>
</dbReference>
<dbReference type="CDD" id="cd03398">
    <property type="entry name" value="PAP2_haloperoxidase"/>
    <property type="match status" value="1"/>
</dbReference>
<sequence>MALVCTLVATLALGGNATADPSGGDDGFDFRRGNAALEIVVPTAQEKIRESLSPHGMDVPLVLRHVALMETAWFDAVAPYHPTAVGIYSDLGRRPARETRDNTRLNTAMLHASYHTLRWLMPDHEDDWREMLTSVGLDPDAGSTDLSTPEGIGIAAAEGVVEGRAHDGMNQLGDEGGREYHRAPYADYTGYQPVNSAYEITDPGRWQPDLVPQDNGLFRVQSFITPQFGRTQAYSFDDVGQFRAEPPVDSDPADEEAYRAQADEVLEASAGLTDRDKMMAEFFDDKMLFLGGSFTIEAADALSAGRADPVDELFAFVHLATGLHIAAFDGAIAVWDSKLAYDAPRPFTAIRHLYEGEEVSAWGGPGRGTVHDMPGEHWDSYIPVGDHPEYPSGSAGICAAVAAAGEPLTGSSDPMMSFTFPAGSSWIEPGVTPAADTTLAWDTWDAFVSDCGESRILAGVHFRPSMQAAWTIGEQVGALAFDFVDGHIQGEPTRTLR</sequence>
<organism evidence="3 6">
    <name type="scientific">Streptomyces radicis</name>
    <dbReference type="NCBI Taxonomy" id="1750517"/>
    <lineage>
        <taxon>Bacteria</taxon>
        <taxon>Bacillati</taxon>
        <taxon>Actinomycetota</taxon>
        <taxon>Actinomycetes</taxon>
        <taxon>Kitasatosporales</taxon>
        <taxon>Streptomycetaceae</taxon>
        <taxon>Streptomyces</taxon>
    </lineage>
</organism>
<evidence type="ECO:0000313" key="4">
    <source>
        <dbReference type="EMBL" id="RKN26424.1"/>
    </source>
</evidence>
<dbReference type="Proteomes" id="UP000275024">
    <property type="component" value="Unassembled WGS sequence"/>
</dbReference>
<feature type="domain" description="DUF6851" evidence="1">
    <location>
        <begin position="68"/>
        <end position="208"/>
    </location>
</feature>
<reference evidence="5 6" key="1">
    <citation type="submission" date="2018-09" db="EMBL/GenBank/DDBJ databases">
        <title>Streptomyces sp. nov. DS1-2, an endophytic actinomycete isolated from roots of Dendrobium scabrilingue.</title>
        <authorList>
            <person name="Kuncharoen N."/>
            <person name="Kudo T."/>
            <person name="Ohkuma M."/>
            <person name="Yuki M."/>
            <person name="Tanasupawat S."/>
        </authorList>
    </citation>
    <scope>NUCLEOTIDE SEQUENCE [LARGE SCALE GENOMIC DNA]</scope>
    <source>
        <strain evidence="3 6">AZ1-7</strain>
        <strain evidence="4 5">DS1-2</strain>
    </source>
</reference>
<gene>
    <name evidence="4" type="ORF">D7318_03240</name>
    <name evidence="3" type="ORF">D7319_06420</name>
</gene>
<dbReference type="AlphaFoldDB" id="A0A3A9WEU2"/>
<proteinExistence type="predicted"/>
<accession>A0A3A9WEU2</accession>
<dbReference type="PANTHER" id="PTHR34599:SF2">
    <property type="entry name" value="TRAF-TYPE DOMAIN-CONTAINING PROTEIN"/>
    <property type="match status" value="1"/>
</dbReference>
<evidence type="ECO:0000259" key="1">
    <source>
        <dbReference type="Pfam" id="PF21167"/>
    </source>
</evidence>
<dbReference type="EMBL" id="RBDX01000003">
    <property type="protein sequence ID" value="RKN11558.1"/>
    <property type="molecule type" value="Genomic_DNA"/>
</dbReference>
<dbReference type="Proteomes" id="UP000268652">
    <property type="component" value="Unassembled WGS sequence"/>
</dbReference>
<evidence type="ECO:0000313" key="5">
    <source>
        <dbReference type="Proteomes" id="UP000268652"/>
    </source>
</evidence>
<evidence type="ECO:0008006" key="7">
    <source>
        <dbReference type="Google" id="ProtNLM"/>
    </source>
</evidence>
<dbReference type="PANTHER" id="PTHR34599">
    <property type="entry name" value="PEROXIDASE-RELATED"/>
    <property type="match status" value="1"/>
</dbReference>
<dbReference type="InterPro" id="IPR052559">
    <property type="entry name" value="V-haloperoxidase"/>
</dbReference>
<protein>
    <recommendedName>
        <fullName evidence="7">Vanadium-dependent haloperoxidase</fullName>
    </recommendedName>
</protein>
<keyword evidence="5" id="KW-1185">Reference proteome</keyword>
<dbReference type="InterPro" id="IPR036938">
    <property type="entry name" value="PAP2/HPO_sf"/>
</dbReference>
<dbReference type="EMBL" id="RBDY01000002">
    <property type="protein sequence ID" value="RKN26424.1"/>
    <property type="molecule type" value="Genomic_DNA"/>
</dbReference>
<dbReference type="InterPro" id="IPR049283">
    <property type="entry name" value="DUF6851"/>
</dbReference>
<feature type="domain" description="Vanadium-dependent haloperoxidase NapH1-like second helical-bundle" evidence="2">
    <location>
        <begin position="325"/>
        <end position="491"/>
    </location>
</feature>
<name>A0A3A9WEU2_9ACTN</name>
<evidence type="ECO:0000313" key="6">
    <source>
        <dbReference type="Proteomes" id="UP000275024"/>
    </source>
</evidence>
<evidence type="ECO:0000259" key="2">
    <source>
        <dbReference type="Pfam" id="PF22778"/>
    </source>
</evidence>
<evidence type="ECO:0000313" key="3">
    <source>
        <dbReference type="EMBL" id="RKN11558.1"/>
    </source>
</evidence>
<comment type="caution">
    <text evidence="3">The sequence shown here is derived from an EMBL/GenBank/DDBJ whole genome shotgun (WGS) entry which is preliminary data.</text>
</comment>